<feature type="compositionally biased region" description="Polar residues" evidence="2">
    <location>
        <begin position="526"/>
        <end position="535"/>
    </location>
</feature>
<comment type="caution">
    <text evidence="3">The sequence shown here is derived from an EMBL/GenBank/DDBJ whole genome shotgun (WGS) entry which is preliminary data.</text>
</comment>
<dbReference type="PANTHER" id="PTHR41813:SF2">
    <property type="entry name" value="REGULATOR PAB1642, PUTATIVE (AFU_ORTHOLOGUE AFUA_3G11955)-RELATED"/>
    <property type="match status" value="1"/>
</dbReference>
<dbReference type="InterPro" id="IPR053261">
    <property type="entry name" value="Polyketide-peptide_reg"/>
</dbReference>
<feature type="region of interest" description="Disordered" evidence="2">
    <location>
        <begin position="519"/>
        <end position="557"/>
    </location>
</feature>
<dbReference type="SUPFAM" id="SSF48613">
    <property type="entry name" value="Heme oxygenase-like"/>
    <property type="match status" value="1"/>
</dbReference>
<reference evidence="3 4" key="2">
    <citation type="journal article" date="2021" name="Curr. Genet.">
        <title>Genetic response to nitrogen starvation in the aggressive Eucalyptus foliar pathogen Teratosphaeria destructans.</title>
        <authorList>
            <person name="Havenga M."/>
            <person name="Wingfield B.D."/>
            <person name="Wingfield M.J."/>
            <person name="Dreyer L.L."/>
            <person name="Roets F."/>
            <person name="Aylward J."/>
        </authorList>
    </citation>
    <scope>NUCLEOTIDE SEQUENCE [LARGE SCALE GENOMIC DNA]</scope>
    <source>
        <strain evidence="3">CMW44962</strain>
    </source>
</reference>
<feature type="compositionally biased region" description="Acidic residues" evidence="2">
    <location>
        <begin position="542"/>
        <end position="552"/>
    </location>
</feature>
<gene>
    <name evidence="3" type="ORF">Tdes44962_MAKER01118</name>
</gene>
<dbReference type="PANTHER" id="PTHR41813">
    <property type="entry name" value="REGULATOR PAB1642, PUTATIVE (AFU_ORTHOLOGUE AFUA_3G11955)-RELATED"/>
    <property type="match status" value="1"/>
</dbReference>
<dbReference type="AlphaFoldDB" id="A0A9W7W794"/>
<organism evidence="3 4">
    <name type="scientific">Teratosphaeria destructans</name>
    <dbReference type="NCBI Taxonomy" id="418781"/>
    <lineage>
        <taxon>Eukaryota</taxon>
        <taxon>Fungi</taxon>
        <taxon>Dikarya</taxon>
        <taxon>Ascomycota</taxon>
        <taxon>Pezizomycotina</taxon>
        <taxon>Dothideomycetes</taxon>
        <taxon>Dothideomycetidae</taxon>
        <taxon>Mycosphaerellales</taxon>
        <taxon>Teratosphaeriaceae</taxon>
        <taxon>Teratosphaeria</taxon>
    </lineage>
</organism>
<evidence type="ECO:0000313" key="4">
    <source>
        <dbReference type="Proteomes" id="UP001138500"/>
    </source>
</evidence>
<evidence type="ECO:0000256" key="2">
    <source>
        <dbReference type="SAM" id="MobiDB-lite"/>
    </source>
</evidence>
<keyword evidence="1" id="KW-0175">Coiled coil</keyword>
<protein>
    <submittedName>
        <fullName evidence="3">Transcription regulator</fullName>
    </submittedName>
</protein>
<name>A0A9W7W794_9PEZI</name>
<dbReference type="InterPro" id="IPR016084">
    <property type="entry name" value="Haem_Oase-like_multi-hlx"/>
</dbReference>
<evidence type="ECO:0000313" key="3">
    <source>
        <dbReference type="EMBL" id="KAH9845687.1"/>
    </source>
</evidence>
<dbReference type="OrthoDB" id="37730at2759"/>
<sequence length="585" mass="63765">MILPLALSRSSRSRIISARSPHVGSGRSSTGSCYKDLYTHNQFTTVDSEHKGETVQCNHCKTWTGNVKTLNRKKEHLLKCPQYQAWRAAGNGQDLAPPNAYQKKDSAGAFGEEPYGSPYGGYGYSDPSVGPSHTPTMHRNRNYDISKSFDEFWDDSATQKCMRVRCRHCGFVRAKNTTRQVEHLSTCRDFLNSSEGQQALANGDLVPQHTDANGDIWRGGAPNPNLQGMINRRGPQKNPRSSMSNPYTPSRPVAPKPSLATHLLNRVADSLTDATRKSFLSHAGCGTLSAHALKQWLAQEIHISRALIPFVGSLVGKIRIPETSELQQDPTFRALDLLVSAASNMKKELEFLENTKTKYDMQVAPEEPKPATRGFVDLLVSASSPQSSLLEGLVVLYATEHLFCTSFQYAASFVSQMPASSTSYSLPSYLTPGQSGNPYATSTGNASDNTHITALHDAFIPNWSSPNFARFVGACKSIVDESANSQTSGNGRAEMQACERVFKQVIYLWGGIWPDVDGMGEEEGLEQNNHQQNGSADKSIEIDDDGDADAEAAVDSPYGGTGLGAIVAHNRESIPGDIQRSQTLA</sequence>
<proteinExistence type="predicted"/>
<dbReference type="Gene3D" id="1.20.910.10">
    <property type="entry name" value="Heme oxygenase-like"/>
    <property type="match status" value="1"/>
</dbReference>
<feature type="region of interest" description="Disordered" evidence="2">
    <location>
        <begin position="205"/>
        <end position="256"/>
    </location>
</feature>
<feature type="compositionally biased region" description="Polar residues" evidence="2">
    <location>
        <begin position="238"/>
        <end position="248"/>
    </location>
</feature>
<dbReference type="EMBL" id="RIBY02000002">
    <property type="protein sequence ID" value="KAH9845687.1"/>
    <property type="molecule type" value="Genomic_DNA"/>
</dbReference>
<dbReference type="CDD" id="cd19357">
    <property type="entry name" value="TenA_E_At3g16990-like"/>
    <property type="match status" value="1"/>
</dbReference>
<reference evidence="3 4" key="1">
    <citation type="journal article" date="2018" name="IMA Fungus">
        <title>IMA Genome-F 10: Nine draft genome sequences of Claviceps purpurea s.lat., including C. arundinis, C. humidiphila, and C. cf. spartinae, pseudomolecules for the pitch canker pathogen Fusarium circinatum, draft genome of Davidsoniella eucalypti, Grosmannia galeiformis, Quambalaria eucalypti, and Teratosphaeria destructans.</title>
        <authorList>
            <person name="Wingfield B.D."/>
            <person name="Liu M."/>
            <person name="Nguyen H.D."/>
            <person name="Lane F.A."/>
            <person name="Morgan S.W."/>
            <person name="De Vos L."/>
            <person name="Wilken P.M."/>
            <person name="Duong T.A."/>
            <person name="Aylward J."/>
            <person name="Coetzee M.P."/>
            <person name="Dadej K."/>
            <person name="De Beer Z.W."/>
            <person name="Findlay W."/>
            <person name="Havenga M."/>
            <person name="Kolarik M."/>
            <person name="Menzies J.G."/>
            <person name="Naidoo K."/>
            <person name="Pochopski O."/>
            <person name="Shoukouhi P."/>
            <person name="Santana Q.C."/>
            <person name="Seifert K.A."/>
            <person name="Soal N."/>
            <person name="Steenkamp E.T."/>
            <person name="Tatham C.T."/>
            <person name="van der Nest M.A."/>
            <person name="Wingfield M.J."/>
        </authorList>
    </citation>
    <scope>NUCLEOTIDE SEQUENCE [LARGE SCALE GENOMIC DNA]</scope>
    <source>
        <strain evidence="3">CMW44962</strain>
    </source>
</reference>
<dbReference type="Proteomes" id="UP001138500">
    <property type="component" value="Unassembled WGS sequence"/>
</dbReference>
<accession>A0A9W7W794</accession>
<feature type="coiled-coil region" evidence="1">
    <location>
        <begin position="335"/>
        <end position="362"/>
    </location>
</feature>
<evidence type="ECO:0000256" key="1">
    <source>
        <dbReference type="SAM" id="Coils"/>
    </source>
</evidence>
<keyword evidence="4" id="KW-1185">Reference proteome</keyword>